<protein>
    <recommendedName>
        <fullName evidence="1">HNH nuclease domain-containing protein</fullName>
    </recommendedName>
</protein>
<organism evidence="2 3">
    <name type="scientific">Tritrichomonas musculus</name>
    <dbReference type="NCBI Taxonomy" id="1915356"/>
    <lineage>
        <taxon>Eukaryota</taxon>
        <taxon>Metamonada</taxon>
        <taxon>Parabasalia</taxon>
        <taxon>Tritrichomonadida</taxon>
        <taxon>Tritrichomonadidae</taxon>
        <taxon>Tritrichomonas</taxon>
    </lineage>
</organism>
<accession>A0ABR2L1Q6</accession>
<name>A0ABR2L1Q6_9EUKA</name>
<dbReference type="InterPro" id="IPR003615">
    <property type="entry name" value="HNH_nuc"/>
</dbReference>
<dbReference type="Gene3D" id="3.90.75.20">
    <property type="match status" value="1"/>
</dbReference>
<comment type="caution">
    <text evidence="2">The sequence shown here is derived from an EMBL/GenBank/DDBJ whole genome shotgun (WGS) entry which is preliminary data.</text>
</comment>
<evidence type="ECO:0000313" key="3">
    <source>
        <dbReference type="Proteomes" id="UP001470230"/>
    </source>
</evidence>
<dbReference type="SUPFAM" id="SSF54060">
    <property type="entry name" value="His-Me finger endonucleases"/>
    <property type="match status" value="1"/>
</dbReference>
<keyword evidence="3" id="KW-1185">Reference proteome</keyword>
<evidence type="ECO:0000259" key="1">
    <source>
        <dbReference type="SMART" id="SM00507"/>
    </source>
</evidence>
<gene>
    <name evidence="2" type="ORF">M9Y10_014837</name>
</gene>
<evidence type="ECO:0000313" key="2">
    <source>
        <dbReference type="EMBL" id="KAK8896911.1"/>
    </source>
</evidence>
<dbReference type="InterPro" id="IPR044925">
    <property type="entry name" value="His-Me_finger_sf"/>
</dbReference>
<proteinExistence type="predicted"/>
<dbReference type="Pfam" id="PF13392">
    <property type="entry name" value="HNH_3"/>
    <property type="match status" value="1"/>
</dbReference>
<sequence length="205" mass="24740">MSTEQTIEFISLTDFSDYEILNQYPFTIRKKNDHYIVKETINKNNGYPSVNLYCKKINKHQLIAKQFIPNDDPEHKTQIDHINHNKTDYHLENLRWVSSSENIKNTSSRNGVEYEFIDNIPDEAIVINHYYTKNGRKVFNESEYYYYRDEEADKDIFYLKITNELYRIMYINKTKSGRKFVMARDNNHKKVAIYIHNFKYQYGLD</sequence>
<dbReference type="Proteomes" id="UP001470230">
    <property type="component" value="Unassembled WGS sequence"/>
</dbReference>
<reference evidence="2 3" key="1">
    <citation type="submission" date="2024-04" db="EMBL/GenBank/DDBJ databases">
        <title>Tritrichomonas musculus Genome.</title>
        <authorList>
            <person name="Alves-Ferreira E."/>
            <person name="Grigg M."/>
            <person name="Lorenzi H."/>
            <person name="Galac M."/>
        </authorList>
    </citation>
    <scope>NUCLEOTIDE SEQUENCE [LARGE SCALE GENOMIC DNA]</scope>
    <source>
        <strain evidence="2 3">EAF2021</strain>
    </source>
</reference>
<dbReference type="EMBL" id="JAPFFF010000002">
    <property type="protein sequence ID" value="KAK8896911.1"/>
    <property type="molecule type" value="Genomic_DNA"/>
</dbReference>
<dbReference type="SMART" id="SM00507">
    <property type="entry name" value="HNHc"/>
    <property type="match status" value="1"/>
</dbReference>
<feature type="domain" description="HNH nuclease" evidence="1">
    <location>
        <begin position="53"/>
        <end position="103"/>
    </location>
</feature>